<dbReference type="Proteomes" id="UP000469523">
    <property type="component" value="Unassembled WGS sequence"/>
</dbReference>
<reference evidence="1 2" key="1">
    <citation type="submission" date="2019-09" db="EMBL/GenBank/DDBJ databases">
        <title>In-depth cultivation of the pig gut microbiome towards novel bacterial diversity and tailored functional studies.</title>
        <authorList>
            <person name="Wylensek D."/>
            <person name="Hitch T.C.A."/>
            <person name="Clavel T."/>
        </authorList>
    </citation>
    <scope>NUCLEOTIDE SEQUENCE [LARGE SCALE GENOMIC DNA]</scope>
    <source>
        <strain evidence="1 2">WCA3-693-APC-4?</strain>
    </source>
</reference>
<evidence type="ECO:0000313" key="1">
    <source>
        <dbReference type="EMBL" id="MSU01928.1"/>
    </source>
</evidence>
<accession>A0A6N7Y0B8</accession>
<sequence>MNKYQKALLDSIDTKLQEFGKRLKFDYTVTAKVLSLNESTNTYTVLYNGSELQIKAREGLTLEPNDLVYIRVIQGNFSNKFIDCKKP</sequence>
<protein>
    <submittedName>
        <fullName evidence="1">Uncharacterized protein</fullName>
    </submittedName>
</protein>
<dbReference type="AlphaFoldDB" id="A0A6N7Y0B8"/>
<organism evidence="1 2">
    <name type="scientific">Tissierella pigra</name>
    <dbReference type="NCBI Taxonomy" id="2607614"/>
    <lineage>
        <taxon>Bacteria</taxon>
        <taxon>Bacillati</taxon>
        <taxon>Bacillota</taxon>
        <taxon>Tissierellia</taxon>
        <taxon>Tissierellales</taxon>
        <taxon>Tissierellaceae</taxon>
        <taxon>Tissierella</taxon>
    </lineage>
</organism>
<evidence type="ECO:0000313" key="2">
    <source>
        <dbReference type="Proteomes" id="UP000469523"/>
    </source>
</evidence>
<gene>
    <name evidence="1" type="ORF">FYJ83_10650</name>
</gene>
<name>A0A6N7Y0B8_9FIRM</name>
<keyword evidence="2" id="KW-1185">Reference proteome</keyword>
<proteinExistence type="predicted"/>
<dbReference type="EMBL" id="VUNQ01000021">
    <property type="protein sequence ID" value="MSU01928.1"/>
    <property type="molecule type" value="Genomic_DNA"/>
</dbReference>
<dbReference type="RefSeq" id="WP_154440452.1">
    <property type="nucleotide sequence ID" value="NZ_VUNQ01000021.1"/>
</dbReference>
<comment type="caution">
    <text evidence="1">The sequence shown here is derived from an EMBL/GenBank/DDBJ whole genome shotgun (WGS) entry which is preliminary data.</text>
</comment>